<dbReference type="PANTHER" id="PTHR30388:SF6">
    <property type="entry name" value="XANTHINE DEHYDROGENASE SUBUNIT A-RELATED"/>
    <property type="match status" value="1"/>
</dbReference>
<dbReference type="Pfam" id="PF13478">
    <property type="entry name" value="XdhC_C"/>
    <property type="match status" value="1"/>
</dbReference>
<feature type="non-terminal residue" evidence="2">
    <location>
        <position position="1"/>
    </location>
</feature>
<dbReference type="AlphaFoldDB" id="A0A7C5M2Z8"/>
<gene>
    <name evidence="2" type="primary">xdhC</name>
    <name evidence="2" type="ORF">ENJ42_04290</name>
</gene>
<dbReference type="Gene3D" id="3.40.50.720">
    <property type="entry name" value="NAD(P)-binding Rossmann-like Domain"/>
    <property type="match status" value="1"/>
</dbReference>
<organism evidence="2">
    <name type="scientific">Hellea balneolensis</name>
    <dbReference type="NCBI Taxonomy" id="287478"/>
    <lineage>
        <taxon>Bacteria</taxon>
        <taxon>Pseudomonadati</taxon>
        <taxon>Pseudomonadota</taxon>
        <taxon>Alphaproteobacteria</taxon>
        <taxon>Maricaulales</taxon>
        <taxon>Robiginitomaculaceae</taxon>
        <taxon>Hellea</taxon>
    </lineage>
</organism>
<name>A0A7C5M2Z8_9PROT</name>
<dbReference type="InterPro" id="IPR052698">
    <property type="entry name" value="MoCofactor_Util/Proc"/>
</dbReference>
<evidence type="ECO:0000259" key="1">
    <source>
        <dbReference type="Pfam" id="PF13478"/>
    </source>
</evidence>
<evidence type="ECO:0000313" key="2">
    <source>
        <dbReference type="EMBL" id="HHL42815.1"/>
    </source>
</evidence>
<sequence length="174" mass="18928">GGRVELKFQIINTRSECPDLPSPSLSPLYVFGAGHVGQALAYALAPLPFSLHLFDNRDQYIRGQVLSYGDPAKTVQTAPANTAFLIMTHDHSLDYELCRAVLSRDDYSFLGLIGSKTKRARFLSRLKQDGITGAQRARLTCPIGLMTIKGKEPEIIAASVAAQLLQVLGKNNGN</sequence>
<dbReference type="InterPro" id="IPR027051">
    <property type="entry name" value="XdhC_Rossmann_dom"/>
</dbReference>
<proteinExistence type="predicted"/>
<dbReference type="Proteomes" id="UP000885830">
    <property type="component" value="Unassembled WGS sequence"/>
</dbReference>
<dbReference type="PANTHER" id="PTHR30388">
    <property type="entry name" value="ALDEHYDE OXIDOREDUCTASE MOLYBDENUM COFACTOR ASSEMBLY PROTEIN"/>
    <property type="match status" value="1"/>
</dbReference>
<protein>
    <submittedName>
        <fullName evidence="2">Xanthine dehydrogenase accessory protein XdhC</fullName>
    </submittedName>
</protein>
<reference evidence="2" key="1">
    <citation type="journal article" date="2020" name="mSystems">
        <title>Genome- and Community-Level Interaction Insights into Carbon Utilization and Element Cycling Functions of Hydrothermarchaeota in Hydrothermal Sediment.</title>
        <authorList>
            <person name="Zhou Z."/>
            <person name="Liu Y."/>
            <person name="Xu W."/>
            <person name="Pan J."/>
            <person name="Luo Z.H."/>
            <person name="Li M."/>
        </authorList>
    </citation>
    <scope>NUCLEOTIDE SEQUENCE [LARGE SCALE GENOMIC DNA]</scope>
    <source>
        <strain evidence="2">HyVt-485</strain>
    </source>
</reference>
<feature type="domain" description="XdhC Rossmann" evidence="1">
    <location>
        <begin position="28"/>
        <end position="164"/>
    </location>
</feature>
<accession>A0A7C5M2Z8</accession>
<dbReference type="NCBIfam" id="TIGR02964">
    <property type="entry name" value="xanthine_xdhC"/>
    <property type="match status" value="1"/>
</dbReference>
<dbReference type="InterPro" id="IPR014308">
    <property type="entry name" value="Xanthine_DH_XdhC"/>
</dbReference>
<comment type="caution">
    <text evidence="2">The sequence shown here is derived from an EMBL/GenBank/DDBJ whole genome shotgun (WGS) entry which is preliminary data.</text>
</comment>
<dbReference type="EMBL" id="DRMJ01000211">
    <property type="protein sequence ID" value="HHL42815.1"/>
    <property type="molecule type" value="Genomic_DNA"/>
</dbReference>